<evidence type="ECO:0000313" key="3">
    <source>
        <dbReference type="Proteomes" id="UP000541444"/>
    </source>
</evidence>
<dbReference type="GO" id="GO:0005829">
    <property type="term" value="C:cytosol"/>
    <property type="evidence" value="ECO:0007669"/>
    <property type="project" value="TreeGrafter"/>
</dbReference>
<protein>
    <submittedName>
        <fullName evidence="2">Uncharacterized protein</fullName>
    </submittedName>
</protein>
<dbReference type="OrthoDB" id="10250600at2759"/>
<dbReference type="PANTHER" id="PTHR13554">
    <property type="entry name" value="26S PROTEASOME NON-ATPASE REGULATORY SUBUNIT 5-RELATED"/>
    <property type="match status" value="1"/>
</dbReference>
<name>A0A7J7MLU5_9MAGN</name>
<sequence>MEDLSLSRLLEAASDFATYPGFQNEESAKSFLDRFPLPVMISALQSKPDMPGLESTLAACLERIFKTKCGTSLIPQNMLCCVEIRDPAIELFDKSLACRIGRCYKREVKKDMMEEDAKNKGEEKEIGQKGVKKKNIKKEKKKGTETVTDKGIATEQD</sequence>
<keyword evidence="3" id="KW-1185">Reference proteome</keyword>
<proteinExistence type="predicted"/>
<evidence type="ECO:0000313" key="2">
    <source>
        <dbReference type="EMBL" id="KAF6155879.1"/>
    </source>
</evidence>
<dbReference type="AlphaFoldDB" id="A0A7J7MLU5"/>
<accession>A0A7J7MLU5</accession>
<feature type="compositionally biased region" description="Basic and acidic residues" evidence="1">
    <location>
        <begin position="112"/>
        <end position="127"/>
    </location>
</feature>
<evidence type="ECO:0000256" key="1">
    <source>
        <dbReference type="SAM" id="MobiDB-lite"/>
    </source>
</evidence>
<reference evidence="2 3" key="1">
    <citation type="journal article" date="2020" name="IScience">
        <title>Genome Sequencing of the Endangered Kingdonia uniflora (Circaeasteraceae, Ranunculales) Reveals Potential Mechanisms of Evolutionary Specialization.</title>
        <authorList>
            <person name="Sun Y."/>
            <person name="Deng T."/>
            <person name="Zhang A."/>
            <person name="Moore M.J."/>
            <person name="Landis J.B."/>
            <person name="Lin N."/>
            <person name="Zhang H."/>
            <person name="Zhang X."/>
            <person name="Huang J."/>
            <person name="Zhang X."/>
            <person name="Sun H."/>
            <person name="Wang H."/>
        </authorList>
    </citation>
    <scope>NUCLEOTIDE SEQUENCE [LARGE SCALE GENOMIC DNA]</scope>
    <source>
        <strain evidence="2">TB1705</strain>
        <tissue evidence="2">Leaf</tissue>
    </source>
</reference>
<dbReference type="PANTHER" id="PTHR13554:SF10">
    <property type="entry name" value="26S PROTEASOME NON-ATPASE REGULATORY SUBUNIT 5"/>
    <property type="match status" value="1"/>
</dbReference>
<feature type="region of interest" description="Disordered" evidence="1">
    <location>
        <begin position="112"/>
        <end position="157"/>
    </location>
</feature>
<organism evidence="2 3">
    <name type="scientific">Kingdonia uniflora</name>
    <dbReference type="NCBI Taxonomy" id="39325"/>
    <lineage>
        <taxon>Eukaryota</taxon>
        <taxon>Viridiplantae</taxon>
        <taxon>Streptophyta</taxon>
        <taxon>Embryophyta</taxon>
        <taxon>Tracheophyta</taxon>
        <taxon>Spermatophyta</taxon>
        <taxon>Magnoliopsida</taxon>
        <taxon>Ranunculales</taxon>
        <taxon>Circaeasteraceae</taxon>
        <taxon>Kingdonia</taxon>
    </lineage>
</organism>
<feature type="compositionally biased region" description="Basic residues" evidence="1">
    <location>
        <begin position="130"/>
        <end position="141"/>
    </location>
</feature>
<dbReference type="GO" id="GO:0043248">
    <property type="term" value="P:proteasome assembly"/>
    <property type="evidence" value="ECO:0007669"/>
    <property type="project" value="InterPro"/>
</dbReference>
<comment type="caution">
    <text evidence="2">The sequence shown here is derived from an EMBL/GenBank/DDBJ whole genome shotgun (WGS) entry which is preliminary data.</text>
</comment>
<gene>
    <name evidence="2" type="ORF">GIB67_039210</name>
</gene>
<dbReference type="EMBL" id="JACGCM010001398">
    <property type="protein sequence ID" value="KAF6155879.1"/>
    <property type="molecule type" value="Genomic_DNA"/>
</dbReference>
<dbReference type="InterPro" id="IPR019538">
    <property type="entry name" value="PSMD5"/>
</dbReference>
<dbReference type="Proteomes" id="UP000541444">
    <property type="component" value="Unassembled WGS sequence"/>
</dbReference>